<dbReference type="InterPro" id="IPR042208">
    <property type="entry name" value="D-ser_dehydrat-like_sf"/>
</dbReference>
<comment type="caution">
    <text evidence="4">The sequence shown here is derived from an EMBL/GenBank/DDBJ whole genome shotgun (WGS) entry which is preliminary data.</text>
</comment>
<dbReference type="SMART" id="SM01119">
    <property type="entry name" value="D-ser_dehydrat"/>
    <property type="match status" value="1"/>
</dbReference>
<dbReference type="PANTHER" id="PTHR28004:SF2">
    <property type="entry name" value="D-SERINE DEHYDRATASE"/>
    <property type="match status" value="1"/>
</dbReference>
<keyword evidence="5" id="KW-1185">Reference proteome</keyword>
<feature type="domain" description="D-serine dehydratase-like" evidence="3">
    <location>
        <begin position="265"/>
        <end position="370"/>
    </location>
</feature>
<name>A0ABN2QBS7_9PSEU</name>
<dbReference type="InterPro" id="IPR051466">
    <property type="entry name" value="D-amino_acid_metab_enzyme"/>
</dbReference>
<dbReference type="Pfam" id="PF01168">
    <property type="entry name" value="Ala_racemase_N"/>
    <property type="match status" value="1"/>
</dbReference>
<dbReference type="RefSeq" id="WP_344415332.1">
    <property type="nucleotide sequence ID" value="NZ_BAAANN010000005.1"/>
</dbReference>
<proteinExistence type="inferred from homology"/>
<dbReference type="Gene3D" id="3.20.20.10">
    <property type="entry name" value="Alanine racemase"/>
    <property type="match status" value="1"/>
</dbReference>
<dbReference type="Pfam" id="PF14031">
    <property type="entry name" value="D-ser_dehydrat"/>
    <property type="match status" value="1"/>
</dbReference>
<evidence type="ECO:0000256" key="2">
    <source>
        <dbReference type="ARBA" id="ARBA00023239"/>
    </source>
</evidence>
<sequence length="386" mass="40288">MTGTKSGAEAQADPLAAPDTPFALLDVAKVRRNIARLAERVGDLGVSLRPHLKTAKSLEVAALVHGGEPGPITVSTLAEAEAFADGGYTDILYAVGIDPHKLPRVLALLRRGVRLSVLLDSTAQARAVREAAASAGTPIPALIEIDCDGHRGGFTLEHPSLVETGRILAGCDSLAGVLVHAGESYFADGLAEQREAAARERDVAVAAARKLRDAGLEVGTVSVGSTPTAHAATDLTGVTEVRAGNYVFFDLVMAGLGVCDVHDLALSIVVTVIGHRPERGWLLTDGGWMAMSRDRGTAGQRVDQGYGLVTDLAGAPIPELVMTGASQEHGVLSTRDGTAPPELPIGTRLRILPNHACATAAQHAGYHVIDAGETAIRGYWKRISGW</sequence>
<accession>A0ABN2QBS7</accession>
<dbReference type="InterPro" id="IPR026956">
    <property type="entry name" value="D-ser_dehydrat-like_dom"/>
</dbReference>
<dbReference type="PANTHER" id="PTHR28004">
    <property type="entry name" value="ZGC:162816-RELATED"/>
    <property type="match status" value="1"/>
</dbReference>
<reference evidence="4 5" key="1">
    <citation type="journal article" date="2019" name="Int. J. Syst. Evol. Microbiol.">
        <title>The Global Catalogue of Microorganisms (GCM) 10K type strain sequencing project: providing services to taxonomists for standard genome sequencing and annotation.</title>
        <authorList>
            <consortium name="The Broad Institute Genomics Platform"/>
            <consortium name="The Broad Institute Genome Sequencing Center for Infectious Disease"/>
            <person name="Wu L."/>
            <person name="Ma J."/>
        </authorList>
    </citation>
    <scope>NUCLEOTIDE SEQUENCE [LARGE SCALE GENOMIC DNA]</scope>
    <source>
        <strain evidence="4 5">JCM 14545</strain>
    </source>
</reference>
<evidence type="ECO:0000259" key="3">
    <source>
        <dbReference type="SMART" id="SM01119"/>
    </source>
</evidence>
<dbReference type="Gene3D" id="2.40.37.20">
    <property type="entry name" value="D-serine dehydratase-like domain"/>
    <property type="match status" value="1"/>
</dbReference>
<dbReference type="SUPFAM" id="SSF51419">
    <property type="entry name" value="PLP-binding barrel"/>
    <property type="match status" value="1"/>
</dbReference>
<evidence type="ECO:0000256" key="1">
    <source>
        <dbReference type="ARBA" id="ARBA00005323"/>
    </source>
</evidence>
<keyword evidence="2" id="KW-0456">Lyase</keyword>
<organism evidence="4 5">
    <name type="scientific">Amycolatopsis minnesotensis</name>
    <dbReference type="NCBI Taxonomy" id="337894"/>
    <lineage>
        <taxon>Bacteria</taxon>
        <taxon>Bacillati</taxon>
        <taxon>Actinomycetota</taxon>
        <taxon>Actinomycetes</taxon>
        <taxon>Pseudonocardiales</taxon>
        <taxon>Pseudonocardiaceae</taxon>
        <taxon>Amycolatopsis</taxon>
    </lineage>
</organism>
<dbReference type="Proteomes" id="UP001501116">
    <property type="component" value="Unassembled WGS sequence"/>
</dbReference>
<comment type="similarity">
    <text evidence="1">Belongs to the DSD1 family.</text>
</comment>
<evidence type="ECO:0000313" key="4">
    <source>
        <dbReference type="EMBL" id="GAA1949038.1"/>
    </source>
</evidence>
<dbReference type="InterPro" id="IPR029066">
    <property type="entry name" value="PLP-binding_barrel"/>
</dbReference>
<evidence type="ECO:0000313" key="5">
    <source>
        <dbReference type="Proteomes" id="UP001501116"/>
    </source>
</evidence>
<gene>
    <name evidence="4" type="ORF">GCM10009754_16970</name>
</gene>
<protein>
    <submittedName>
        <fullName evidence="4">DSD1 family PLP-dependent enzyme</fullName>
    </submittedName>
</protein>
<dbReference type="InterPro" id="IPR001608">
    <property type="entry name" value="Ala_racemase_N"/>
</dbReference>
<dbReference type="EMBL" id="BAAANN010000005">
    <property type="protein sequence ID" value="GAA1949038.1"/>
    <property type="molecule type" value="Genomic_DNA"/>
</dbReference>